<feature type="compositionally biased region" description="Polar residues" evidence="1">
    <location>
        <begin position="43"/>
        <end position="53"/>
    </location>
</feature>
<keyword evidence="3" id="KW-1185">Reference proteome</keyword>
<feature type="compositionally biased region" description="Low complexity" evidence="1">
    <location>
        <begin position="54"/>
        <end position="64"/>
    </location>
</feature>
<evidence type="ECO:0000256" key="1">
    <source>
        <dbReference type="SAM" id="MobiDB-lite"/>
    </source>
</evidence>
<feature type="compositionally biased region" description="Basic and acidic residues" evidence="1">
    <location>
        <begin position="25"/>
        <end position="35"/>
    </location>
</feature>
<gene>
    <name evidence="2" type="ORF">GX51_06657</name>
</gene>
<feature type="region of interest" description="Disordered" evidence="1">
    <location>
        <begin position="188"/>
        <end position="210"/>
    </location>
</feature>
<evidence type="ECO:0000313" key="3">
    <source>
        <dbReference type="Proteomes" id="UP000224080"/>
    </source>
</evidence>
<organism evidence="2 3">
    <name type="scientific">Blastomyces parvus</name>
    <dbReference type="NCBI Taxonomy" id="2060905"/>
    <lineage>
        <taxon>Eukaryota</taxon>
        <taxon>Fungi</taxon>
        <taxon>Dikarya</taxon>
        <taxon>Ascomycota</taxon>
        <taxon>Pezizomycotina</taxon>
        <taxon>Eurotiomycetes</taxon>
        <taxon>Eurotiomycetidae</taxon>
        <taxon>Onygenales</taxon>
        <taxon>Ajellomycetaceae</taxon>
        <taxon>Blastomyces</taxon>
    </lineage>
</organism>
<dbReference type="Proteomes" id="UP000224080">
    <property type="component" value="Unassembled WGS sequence"/>
</dbReference>
<feature type="compositionally biased region" description="Polar residues" evidence="1">
    <location>
        <begin position="15"/>
        <end position="24"/>
    </location>
</feature>
<proteinExistence type="predicted"/>
<name>A0A2B7WQF4_9EURO</name>
<sequence length="249" mass="27713">MTSIHNAGSHPGATYASTNCQNNMRDIDDSVEPNHKHPRAHNADSNSTARQSLPQTTHQPELQPQPQLECQCHSLPPPPARTFEKLETATTYIETWAIASGYRIIPPRRKQTDSEDHSIHLICDGVRKSYKDSENATSTPPDDKSIRKGVKSKHPSAKYRKIACPFRLSLLLKAGVWHVDVSNPSHNHGRLPLPSTNAWPGRKRGRPVGSRTYRGGREKFVQLEGGGAMISFRFDSGPEATKYVGQQRP</sequence>
<accession>A0A2B7WQF4</accession>
<dbReference type="AlphaFoldDB" id="A0A2B7WQF4"/>
<dbReference type="STRING" id="2060905.A0A2B7WQF4"/>
<comment type="caution">
    <text evidence="2">The sequence shown here is derived from an EMBL/GenBank/DDBJ whole genome shotgun (WGS) entry which is preliminary data.</text>
</comment>
<dbReference type="EMBL" id="PDNC01000114">
    <property type="protein sequence ID" value="PGG98727.1"/>
    <property type="molecule type" value="Genomic_DNA"/>
</dbReference>
<reference evidence="2 3" key="1">
    <citation type="submission" date="2017-10" db="EMBL/GenBank/DDBJ databases">
        <title>Comparative genomics in systemic dimorphic fungi from Ajellomycetaceae.</title>
        <authorList>
            <person name="Munoz J.F."/>
            <person name="Mcewen J.G."/>
            <person name="Clay O.K."/>
            <person name="Cuomo C.A."/>
        </authorList>
    </citation>
    <scope>NUCLEOTIDE SEQUENCE [LARGE SCALE GENOMIC DNA]</scope>
    <source>
        <strain evidence="2 3">UAMH130</strain>
    </source>
</reference>
<feature type="region of interest" description="Disordered" evidence="1">
    <location>
        <begin position="1"/>
        <end position="64"/>
    </location>
</feature>
<feature type="region of interest" description="Disordered" evidence="1">
    <location>
        <begin position="130"/>
        <end position="153"/>
    </location>
</feature>
<protein>
    <recommendedName>
        <fullName evidence="4">FAR1 domain-containing protein</fullName>
    </recommendedName>
</protein>
<evidence type="ECO:0008006" key="4">
    <source>
        <dbReference type="Google" id="ProtNLM"/>
    </source>
</evidence>
<evidence type="ECO:0000313" key="2">
    <source>
        <dbReference type="EMBL" id="PGG98727.1"/>
    </source>
</evidence>
<dbReference type="OrthoDB" id="4187088at2759"/>